<dbReference type="EMBL" id="JAUSVY010000001">
    <property type="protein sequence ID" value="MDQ0503471.1"/>
    <property type="molecule type" value="Genomic_DNA"/>
</dbReference>
<proteinExistence type="predicted"/>
<organism evidence="3 4">
    <name type="scientific">Xanthobacter agilis</name>
    <dbReference type="NCBI Taxonomy" id="47492"/>
    <lineage>
        <taxon>Bacteria</taxon>
        <taxon>Pseudomonadati</taxon>
        <taxon>Pseudomonadota</taxon>
        <taxon>Alphaproteobacteria</taxon>
        <taxon>Hyphomicrobiales</taxon>
        <taxon>Xanthobacteraceae</taxon>
        <taxon>Xanthobacter</taxon>
    </lineage>
</organism>
<feature type="compositionally biased region" description="Gly residues" evidence="1">
    <location>
        <begin position="1"/>
        <end position="10"/>
    </location>
</feature>
<evidence type="ECO:0000259" key="2">
    <source>
        <dbReference type="Pfam" id="PF05970"/>
    </source>
</evidence>
<dbReference type="Proteomes" id="UP001241747">
    <property type="component" value="Unassembled WGS sequence"/>
</dbReference>
<dbReference type="InterPro" id="IPR051055">
    <property type="entry name" value="PIF1_helicase"/>
</dbReference>
<dbReference type="SUPFAM" id="SSF52540">
    <property type="entry name" value="P-loop containing nucleoside triphosphate hydrolases"/>
    <property type="match status" value="2"/>
</dbReference>
<name>A0ABU0L8K2_XANAG</name>
<dbReference type="Gene3D" id="3.40.50.300">
    <property type="entry name" value="P-loop containing nucleotide triphosphate hydrolases"/>
    <property type="match status" value="2"/>
</dbReference>
<gene>
    <name evidence="3" type="ORF">QOZ94_000241</name>
</gene>
<dbReference type="PANTHER" id="PTHR47642">
    <property type="entry name" value="ATP-DEPENDENT DNA HELICASE"/>
    <property type="match status" value="1"/>
</dbReference>
<sequence length="477" mass="50733">MSGSEQGGGAPPVAQPGGDVSQPGGGMAQLGGALADPAGQSARALAALAARAPTLMVLGGAGTGKTTFLHELRKTPVGQQGAKPAPKQVFLAPTGVAALQVGGQTIHSFFGIPPRLLNPDEVKPRVQVRRLLKRLDRVVIDEISMVRADLLDAVDISLRIARDTSEPFGGVQVVLVGDFLQLPPVVPMAEQEMLERMGYEGPFAFHAKALADRPATGVPFTHVHRQTDRAFIAMLDALRRGRGAREAAEALNEACVRPHREGALPVLLTPTNARADAYNARGLAALPDEGRAFAGVLKGEFGLEGDRLPVAEKLVLKRGARVMALRNDPARRWVNGSVGTVVGLAPFSAMVKLDAGPTVEVDAFTWERIRYGWDDTSGRIEAQVVGTYTQLPLAPAWALTMHKAQGLTLDDVRIDFGEGAFAAGQAYVALSRARSLEGLSLVRPIRGSDVRVDRRVAAFMEAFEAGDDPSERRLARS</sequence>
<feature type="domain" description="DNA helicase Pif1-like DEAD-box helicase" evidence="2">
    <location>
        <begin position="50"/>
        <end position="192"/>
    </location>
</feature>
<evidence type="ECO:0000256" key="1">
    <source>
        <dbReference type="SAM" id="MobiDB-lite"/>
    </source>
</evidence>
<dbReference type="RefSeq" id="WP_237344208.1">
    <property type="nucleotide sequence ID" value="NZ_JABWGX010000003.1"/>
</dbReference>
<dbReference type="InterPro" id="IPR010285">
    <property type="entry name" value="DNA_helicase_pif1-like_DEAD"/>
</dbReference>
<feature type="region of interest" description="Disordered" evidence="1">
    <location>
        <begin position="1"/>
        <end position="33"/>
    </location>
</feature>
<dbReference type="CDD" id="cd18809">
    <property type="entry name" value="SF1_C_RecD"/>
    <property type="match status" value="1"/>
</dbReference>
<evidence type="ECO:0000313" key="4">
    <source>
        <dbReference type="Proteomes" id="UP001241747"/>
    </source>
</evidence>
<dbReference type="InterPro" id="IPR027417">
    <property type="entry name" value="P-loop_NTPase"/>
</dbReference>
<dbReference type="Pfam" id="PF05970">
    <property type="entry name" value="PIF1"/>
    <property type="match status" value="1"/>
</dbReference>
<comment type="caution">
    <text evidence="3">The sequence shown here is derived from an EMBL/GenBank/DDBJ whole genome shotgun (WGS) entry which is preliminary data.</text>
</comment>
<keyword evidence="4" id="KW-1185">Reference proteome</keyword>
<protein>
    <submittedName>
        <fullName evidence="3">ATP-dependent exoDNAse (Exonuclease V) alpha subunit</fullName>
    </submittedName>
</protein>
<evidence type="ECO:0000313" key="3">
    <source>
        <dbReference type="EMBL" id="MDQ0503471.1"/>
    </source>
</evidence>
<reference evidence="3 4" key="1">
    <citation type="submission" date="2023-07" db="EMBL/GenBank/DDBJ databases">
        <title>Genomic Encyclopedia of Type Strains, Phase IV (KMG-IV): sequencing the most valuable type-strain genomes for metagenomic binning, comparative biology and taxonomic classification.</title>
        <authorList>
            <person name="Goeker M."/>
        </authorList>
    </citation>
    <scope>NUCLEOTIDE SEQUENCE [LARGE SCALE GENOMIC DNA]</scope>
    <source>
        <strain evidence="3 4">DSM 3770</strain>
    </source>
</reference>
<accession>A0ABU0L8K2</accession>